<proteinExistence type="predicted"/>
<dbReference type="RefSeq" id="XP_062653735.1">
    <property type="nucleotide sequence ID" value="XM_062808501.1"/>
</dbReference>
<evidence type="ECO:0000313" key="1">
    <source>
        <dbReference type="EMBL" id="KAK3290221.1"/>
    </source>
</evidence>
<accession>A0AAE0LLV6</accession>
<organism evidence="1 2">
    <name type="scientific">Chaetomium fimeti</name>
    <dbReference type="NCBI Taxonomy" id="1854472"/>
    <lineage>
        <taxon>Eukaryota</taxon>
        <taxon>Fungi</taxon>
        <taxon>Dikarya</taxon>
        <taxon>Ascomycota</taxon>
        <taxon>Pezizomycotina</taxon>
        <taxon>Sordariomycetes</taxon>
        <taxon>Sordariomycetidae</taxon>
        <taxon>Sordariales</taxon>
        <taxon>Chaetomiaceae</taxon>
        <taxon>Chaetomium</taxon>
    </lineage>
</organism>
<protein>
    <submittedName>
        <fullName evidence="1">Uncharacterized protein</fullName>
    </submittedName>
</protein>
<dbReference type="EMBL" id="JAUEPN010000014">
    <property type="protein sequence ID" value="KAK3290221.1"/>
    <property type="molecule type" value="Genomic_DNA"/>
</dbReference>
<reference evidence="1" key="1">
    <citation type="journal article" date="2023" name="Mol. Phylogenet. Evol.">
        <title>Genome-scale phylogeny and comparative genomics of the fungal order Sordariales.</title>
        <authorList>
            <person name="Hensen N."/>
            <person name="Bonometti L."/>
            <person name="Westerberg I."/>
            <person name="Brannstrom I.O."/>
            <person name="Guillou S."/>
            <person name="Cros-Aarteil S."/>
            <person name="Calhoun S."/>
            <person name="Haridas S."/>
            <person name="Kuo A."/>
            <person name="Mondo S."/>
            <person name="Pangilinan J."/>
            <person name="Riley R."/>
            <person name="LaButti K."/>
            <person name="Andreopoulos B."/>
            <person name="Lipzen A."/>
            <person name="Chen C."/>
            <person name="Yan M."/>
            <person name="Daum C."/>
            <person name="Ng V."/>
            <person name="Clum A."/>
            <person name="Steindorff A."/>
            <person name="Ohm R.A."/>
            <person name="Martin F."/>
            <person name="Silar P."/>
            <person name="Natvig D.O."/>
            <person name="Lalanne C."/>
            <person name="Gautier V."/>
            <person name="Ament-Velasquez S.L."/>
            <person name="Kruys A."/>
            <person name="Hutchinson M.I."/>
            <person name="Powell A.J."/>
            <person name="Barry K."/>
            <person name="Miller A.N."/>
            <person name="Grigoriev I.V."/>
            <person name="Debuchy R."/>
            <person name="Gladieux P."/>
            <person name="Hiltunen Thoren M."/>
            <person name="Johannesson H."/>
        </authorList>
    </citation>
    <scope>NUCLEOTIDE SEQUENCE</scope>
    <source>
        <strain evidence="1">CBS 168.71</strain>
    </source>
</reference>
<evidence type="ECO:0000313" key="2">
    <source>
        <dbReference type="Proteomes" id="UP001278766"/>
    </source>
</evidence>
<gene>
    <name evidence="1" type="ORF">B0H64DRAFT_60827</name>
</gene>
<keyword evidence="2" id="KW-1185">Reference proteome</keyword>
<name>A0AAE0LLV6_9PEZI</name>
<reference evidence="1" key="2">
    <citation type="submission" date="2023-06" db="EMBL/GenBank/DDBJ databases">
        <authorList>
            <consortium name="Lawrence Berkeley National Laboratory"/>
            <person name="Haridas S."/>
            <person name="Hensen N."/>
            <person name="Bonometti L."/>
            <person name="Westerberg I."/>
            <person name="Brannstrom I.O."/>
            <person name="Guillou S."/>
            <person name="Cros-Aarteil S."/>
            <person name="Calhoun S."/>
            <person name="Kuo A."/>
            <person name="Mondo S."/>
            <person name="Pangilinan J."/>
            <person name="Riley R."/>
            <person name="Labutti K."/>
            <person name="Andreopoulos B."/>
            <person name="Lipzen A."/>
            <person name="Chen C."/>
            <person name="Yanf M."/>
            <person name="Daum C."/>
            <person name="Ng V."/>
            <person name="Clum A."/>
            <person name="Steindorff A."/>
            <person name="Ohm R."/>
            <person name="Martin F."/>
            <person name="Silar P."/>
            <person name="Natvig D."/>
            <person name="Lalanne C."/>
            <person name="Gautier V."/>
            <person name="Ament-Velasquez S.L."/>
            <person name="Kruys A."/>
            <person name="Hutchinson M.I."/>
            <person name="Powell A.J."/>
            <person name="Barry K."/>
            <person name="Miller A.N."/>
            <person name="Grigoriev I.V."/>
            <person name="Debuchy R."/>
            <person name="Gladieux P."/>
            <person name="Thoren M.H."/>
            <person name="Johannesson H."/>
        </authorList>
    </citation>
    <scope>NUCLEOTIDE SEQUENCE</scope>
    <source>
        <strain evidence="1">CBS 168.71</strain>
    </source>
</reference>
<comment type="caution">
    <text evidence="1">The sequence shown here is derived from an EMBL/GenBank/DDBJ whole genome shotgun (WGS) entry which is preliminary data.</text>
</comment>
<dbReference type="GeneID" id="87845449"/>
<dbReference type="Proteomes" id="UP001278766">
    <property type="component" value="Unassembled WGS sequence"/>
</dbReference>
<dbReference type="AlphaFoldDB" id="A0AAE0LLV6"/>
<sequence>MLLSPGRCRLGFFSWFPMFQYLGVAWVWDFYPFTPYSVGGAKTVGHDKKPGTLNPTTRENIPIFPYKSILRNTFHIHYNRICPFRQLYDVPPPPVTQHPYYNLPRSSLYAS</sequence>